<evidence type="ECO:0000313" key="1">
    <source>
        <dbReference type="EMBL" id="ETJ33144.1"/>
    </source>
</evidence>
<name>W1XW85_9ZZZZ</name>
<gene>
    <name evidence="1" type="ORF">Q604_UNBC12408G0001</name>
</gene>
<feature type="non-terminal residue" evidence="1">
    <location>
        <position position="99"/>
    </location>
</feature>
<reference evidence="1" key="1">
    <citation type="submission" date="2013-12" db="EMBL/GenBank/DDBJ databases">
        <title>A Varibaculum cambriense genome reconstructed from a premature infant gut community with otherwise low bacterial novelty that shifts toward anaerobic metabolism during the third week of life.</title>
        <authorList>
            <person name="Brown C.T."/>
            <person name="Sharon I."/>
            <person name="Thomas B.C."/>
            <person name="Castelle C.J."/>
            <person name="Morowitz M.J."/>
            <person name="Banfield J.F."/>
        </authorList>
    </citation>
    <scope>NUCLEOTIDE SEQUENCE</scope>
</reference>
<comment type="caution">
    <text evidence="1">The sequence shown here is derived from an EMBL/GenBank/DDBJ whole genome shotgun (WGS) entry which is preliminary data.</text>
</comment>
<dbReference type="AlphaFoldDB" id="W1XW85"/>
<dbReference type="EMBL" id="AZMM01012408">
    <property type="protein sequence ID" value="ETJ33144.1"/>
    <property type="molecule type" value="Genomic_DNA"/>
</dbReference>
<feature type="non-terminal residue" evidence="1">
    <location>
        <position position="1"/>
    </location>
</feature>
<organism evidence="1">
    <name type="scientific">human gut metagenome</name>
    <dbReference type="NCBI Taxonomy" id="408170"/>
    <lineage>
        <taxon>unclassified sequences</taxon>
        <taxon>metagenomes</taxon>
        <taxon>organismal metagenomes</taxon>
    </lineage>
</organism>
<sequence length="99" mass="11404">GKLVLVDGFFYDGDKNYDFSNEKLTLKNNKKDKQVTANVQLISDGEKVIKFSGDNEVGIPYVYMSKSLINNFTSNKMTDWITVDCKKEYSKYIKKKLKS</sequence>
<protein>
    <submittedName>
        <fullName evidence="1">Uncharacterized protein</fullName>
    </submittedName>
</protein>
<proteinExistence type="predicted"/>
<accession>W1XW85</accession>